<comment type="caution">
    <text evidence="1">The sequence shown here is derived from an EMBL/GenBank/DDBJ whole genome shotgun (WGS) entry which is preliminary data.</text>
</comment>
<dbReference type="EMBL" id="JBELQB010000006">
    <property type="protein sequence ID" value="MFL9837635.1"/>
    <property type="molecule type" value="Genomic_DNA"/>
</dbReference>
<dbReference type="RefSeq" id="WP_408074650.1">
    <property type="nucleotide sequence ID" value="NZ_JBELQB010000006.1"/>
</dbReference>
<name>A0ABW8YE88_9FLAO</name>
<keyword evidence="2" id="KW-1185">Reference proteome</keyword>
<dbReference type="Proteomes" id="UP001629059">
    <property type="component" value="Unassembled WGS sequence"/>
</dbReference>
<evidence type="ECO:0000313" key="2">
    <source>
        <dbReference type="Proteomes" id="UP001629059"/>
    </source>
</evidence>
<gene>
    <name evidence="1" type="ORF">ABS768_09010</name>
</gene>
<sequence length="154" mass="17942">MGIFNKLLGGKKKNNSLNTNHQELRQEYNVMTNISLYTSPKYENKKIYEFVENGIYLDMNDEDDTVYRMCISYKLEDTADNNNQYPLEDILDKYSLYVSDFLESENDLNSVVFKLELGGELDDIKKAQEILGKKVYNQDVLDNEGEIRVTLVIK</sequence>
<organism evidence="1 2">
    <name type="scientific">Flavobacterium rhizophilum</name>
    <dbReference type="NCBI Taxonomy" id="3163296"/>
    <lineage>
        <taxon>Bacteria</taxon>
        <taxon>Pseudomonadati</taxon>
        <taxon>Bacteroidota</taxon>
        <taxon>Flavobacteriia</taxon>
        <taxon>Flavobacteriales</taxon>
        <taxon>Flavobacteriaceae</taxon>
        <taxon>Flavobacterium</taxon>
    </lineage>
</organism>
<reference evidence="1 2" key="1">
    <citation type="submission" date="2024-06" db="EMBL/GenBank/DDBJ databases">
        <authorList>
            <person name="Kaempfer P."/>
            <person name="Viver T."/>
        </authorList>
    </citation>
    <scope>NUCLEOTIDE SEQUENCE [LARGE SCALE GENOMIC DNA]</scope>
    <source>
        <strain evidence="1 2">ST-75</strain>
    </source>
</reference>
<protein>
    <submittedName>
        <fullName evidence="1">Uncharacterized protein</fullName>
    </submittedName>
</protein>
<evidence type="ECO:0000313" key="1">
    <source>
        <dbReference type="EMBL" id="MFL9837635.1"/>
    </source>
</evidence>
<proteinExistence type="predicted"/>
<accession>A0ABW8YE88</accession>